<keyword evidence="2 3" id="KW-0694">RNA-binding</keyword>
<dbReference type="Proteomes" id="UP000663860">
    <property type="component" value="Unassembled WGS sequence"/>
</dbReference>
<dbReference type="InterPro" id="IPR000504">
    <property type="entry name" value="RRM_dom"/>
</dbReference>
<dbReference type="Pfam" id="PF00567">
    <property type="entry name" value="TUDOR"/>
    <property type="match status" value="1"/>
</dbReference>
<comment type="caution">
    <text evidence="6">The sequence shown here is derived from an EMBL/GenBank/DDBJ whole genome shotgun (WGS) entry which is preliminary data.</text>
</comment>
<feature type="compositionally biased region" description="Polar residues" evidence="4">
    <location>
        <begin position="405"/>
        <end position="422"/>
    </location>
</feature>
<evidence type="ECO:0000313" key="6">
    <source>
        <dbReference type="EMBL" id="CAF1466977.1"/>
    </source>
</evidence>
<dbReference type="EMBL" id="CAJNOE010002083">
    <property type="protein sequence ID" value="CAF1466977.1"/>
    <property type="molecule type" value="Genomic_DNA"/>
</dbReference>
<proteinExistence type="predicted"/>
<dbReference type="GO" id="GO:0003723">
    <property type="term" value="F:RNA binding"/>
    <property type="evidence" value="ECO:0007669"/>
    <property type="project" value="UniProtKB-UniRule"/>
</dbReference>
<dbReference type="SUPFAM" id="SSF63748">
    <property type="entry name" value="Tudor/PWWP/MBT"/>
    <property type="match status" value="1"/>
</dbReference>
<feature type="compositionally biased region" description="Polar residues" evidence="4">
    <location>
        <begin position="83"/>
        <end position="127"/>
    </location>
</feature>
<evidence type="ECO:0000256" key="1">
    <source>
        <dbReference type="ARBA" id="ARBA00022737"/>
    </source>
</evidence>
<dbReference type="Gene3D" id="3.30.70.330">
    <property type="match status" value="1"/>
</dbReference>
<protein>
    <recommendedName>
        <fullName evidence="5">RRM domain-containing protein</fullName>
    </recommendedName>
</protein>
<dbReference type="Pfam" id="PF00076">
    <property type="entry name" value="RRM_1"/>
    <property type="match status" value="1"/>
</dbReference>
<reference evidence="6" key="1">
    <citation type="submission" date="2021-02" db="EMBL/GenBank/DDBJ databases">
        <authorList>
            <person name="Nowell W R."/>
        </authorList>
    </citation>
    <scope>NUCLEOTIDE SEQUENCE</scope>
</reference>
<dbReference type="InterPro" id="IPR035437">
    <property type="entry name" value="SNase_OB-fold_sf"/>
</dbReference>
<dbReference type="InterPro" id="IPR012677">
    <property type="entry name" value="Nucleotide-bd_a/b_plait_sf"/>
</dbReference>
<dbReference type="PROSITE" id="PS50102">
    <property type="entry name" value="RRM"/>
    <property type="match status" value="1"/>
</dbReference>
<dbReference type="CDD" id="cd00590">
    <property type="entry name" value="RRM_SF"/>
    <property type="match status" value="1"/>
</dbReference>
<dbReference type="Gene3D" id="2.30.30.140">
    <property type="match status" value="1"/>
</dbReference>
<dbReference type="InterPro" id="IPR002999">
    <property type="entry name" value="Tudor"/>
</dbReference>
<dbReference type="SUPFAM" id="SSF54928">
    <property type="entry name" value="RNA-binding domain, RBD"/>
    <property type="match status" value="1"/>
</dbReference>
<feature type="region of interest" description="Disordered" evidence="4">
    <location>
        <begin position="83"/>
        <end position="193"/>
    </location>
</feature>
<dbReference type="SMART" id="SM00360">
    <property type="entry name" value="RRM"/>
    <property type="match status" value="1"/>
</dbReference>
<dbReference type="InterPro" id="IPR035979">
    <property type="entry name" value="RBD_domain_sf"/>
</dbReference>
<name>A0A815QS23_9BILA</name>
<evidence type="ECO:0000256" key="2">
    <source>
        <dbReference type="ARBA" id="ARBA00022884"/>
    </source>
</evidence>
<evidence type="ECO:0000256" key="3">
    <source>
        <dbReference type="PROSITE-ProRule" id="PRU00176"/>
    </source>
</evidence>
<evidence type="ECO:0000256" key="4">
    <source>
        <dbReference type="SAM" id="MobiDB-lite"/>
    </source>
</evidence>
<feature type="region of interest" description="Disordered" evidence="4">
    <location>
        <begin position="403"/>
        <end position="422"/>
    </location>
</feature>
<gene>
    <name evidence="6" type="ORF">IZO911_LOCUS43247</name>
</gene>
<organism evidence="6 7">
    <name type="scientific">Adineta steineri</name>
    <dbReference type="NCBI Taxonomy" id="433720"/>
    <lineage>
        <taxon>Eukaryota</taxon>
        <taxon>Metazoa</taxon>
        <taxon>Spiralia</taxon>
        <taxon>Gnathifera</taxon>
        <taxon>Rotifera</taxon>
        <taxon>Eurotatoria</taxon>
        <taxon>Bdelloidea</taxon>
        <taxon>Adinetida</taxon>
        <taxon>Adinetidae</taxon>
        <taxon>Adineta</taxon>
    </lineage>
</organism>
<feature type="domain" description="RRM" evidence="5">
    <location>
        <begin position="9"/>
        <end position="86"/>
    </location>
</feature>
<accession>A0A815QS23</accession>
<keyword evidence="1" id="KW-0677">Repeat</keyword>
<dbReference type="AlphaFoldDB" id="A0A815QS23"/>
<evidence type="ECO:0000313" key="7">
    <source>
        <dbReference type="Proteomes" id="UP000663860"/>
    </source>
</evidence>
<dbReference type="Gene3D" id="2.40.50.90">
    <property type="match status" value="1"/>
</dbReference>
<sequence>MNDFSKRVNSIIVKNIPKDFNTNQLDNLFSQFGQIISSKVLPFTPNYEGGCGFVNFADAESCNQAVEKMNEFVVDGFTLRVSHSASRNGNNNSDRPQNGFRSFGQSFNRTTSATAVNPEETNGTLSPGVNARFSGFRSPSATQFKPMTADSTHSSTNELNGTPQSNKPLWNSNSGQQTPLISNNKSPFQNGTSNVNQQINIQEHEPLVINKTYNVYLSNLEVPNIIFAATLDDYVNATLLITQMNKHEQLSKVQANSYKSKLTVGQACAALFNGDWYRARVLETGENRNQDIYLVDLLQNGKSLADHILELRKKEQQITPKPTEIPKVSVEPIQQTLPKTPVPISKTKTESFPQTANEISRTISQAVQPIVDLLQRPPTLNDNQIFQSGITKTPIITDTAKKPLFSSSNTTPKQVLTSEKDNGTSVNDNLTILITEQRRQNRLLEQVIAAINTTNSLLTQLVQR</sequence>
<feature type="compositionally biased region" description="Polar residues" evidence="4">
    <location>
        <begin position="137"/>
        <end position="193"/>
    </location>
</feature>
<dbReference type="PANTHER" id="PTHR24012">
    <property type="entry name" value="RNA BINDING PROTEIN"/>
    <property type="match status" value="1"/>
</dbReference>
<evidence type="ECO:0000259" key="5">
    <source>
        <dbReference type="PROSITE" id="PS50102"/>
    </source>
</evidence>